<dbReference type="Pfam" id="PF13155">
    <property type="entry name" value="Toprim_2"/>
    <property type="match status" value="1"/>
</dbReference>
<evidence type="ECO:0000256" key="1">
    <source>
        <dbReference type="ARBA" id="ARBA00022478"/>
    </source>
</evidence>
<dbReference type="InterPro" id="IPR050219">
    <property type="entry name" value="DnaG_primase"/>
</dbReference>
<evidence type="ECO:0000256" key="8">
    <source>
        <dbReference type="ARBA" id="ARBA00022833"/>
    </source>
</evidence>
<evidence type="ECO:0000259" key="15">
    <source>
        <dbReference type="PROSITE" id="PS50880"/>
    </source>
</evidence>
<dbReference type="NCBIfam" id="TIGR01391">
    <property type="entry name" value="dnaG"/>
    <property type="match status" value="1"/>
</dbReference>
<dbReference type="PANTHER" id="PTHR30313">
    <property type="entry name" value="DNA PRIMASE"/>
    <property type="match status" value="1"/>
</dbReference>
<dbReference type="InterPro" id="IPR037068">
    <property type="entry name" value="DNA_primase_core_N_sf"/>
</dbReference>
<comment type="similarity">
    <text evidence="12 13">Belongs to the DnaG primase family.</text>
</comment>
<dbReference type="GO" id="GO:0006269">
    <property type="term" value="P:DNA replication, synthesis of primer"/>
    <property type="evidence" value="ECO:0007669"/>
    <property type="project" value="UniProtKB-UniRule"/>
</dbReference>
<evidence type="ECO:0000256" key="12">
    <source>
        <dbReference type="HAMAP-Rule" id="MF_00974"/>
    </source>
</evidence>
<comment type="domain">
    <text evidence="12">Contains an N-terminal zinc-binding domain, a central core domain that contains the primase activity, and a C-terminal DnaB-binding domain.</text>
</comment>
<dbReference type="InterPro" id="IPR031988">
    <property type="entry name" value="DnaG_HBD"/>
</dbReference>
<keyword evidence="5 12" id="KW-0235">DNA replication</keyword>
<keyword evidence="3 12" id="KW-0808">Transferase</keyword>
<evidence type="ECO:0000313" key="16">
    <source>
        <dbReference type="EMBL" id="PSM53100.1"/>
    </source>
</evidence>
<dbReference type="PROSITE" id="PS50880">
    <property type="entry name" value="TOPRIM"/>
    <property type="match status" value="1"/>
</dbReference>
<evidence type="ECO:0000256" key="11">
    <source>
        <dbReference type="ARBA" id="ARBA00023163"/>
    </source>
</evidence>
<dbReference type="GO" id="GO:0005737">
    <property type="term" value="C:cytoplasm"/>
    <property type="evidence" value="ECO:0007669"/>
    <property type="project" value="TreeGrafter"/>
</dbReference>
<dbReference type="SMART" id="SM00493">
    <property type="entry name" value="TOPRIM"/>
    <property type="match status" value="1"/>
</dbReference>
<accession>A0A2P8R3M1</accession>
<dbReference type="SUPFAM" id="SSF57783">
    <property type="entry name" value="Zinc beta-ribbon"/>
    <property type="match status" value="1"/>
</dbReference>
<dbReference type="Gene3D" id="3.90.580.10">
    <property type="entry name" value="Zinc finger, CHC2-type domain"/>
    <property type="match status" value="1"/>
</dbReference>
<dbReference type="CDD" id="cd03364">
    <property type="entry name" value="TOPRIM_DnaG_primases"/>
    <property type="match status" value="1"/>
</dbReference>
<dbReference type="Gene3D" id="1.10.860.10">
    <property type="entry name" value="DNAb Helicase, Chain A"/>
    <property type="match status" value="1"/>
</dbReference>
<name>A0A2P8R3M1_9BACT</name>
<evidence type="ECO:0000256" key="6">
    <source>
        <dbReference type="ARBA" id="ARBA00022723"/>
    </source>
</evidence>
<dbReference type="GO" id="GO:0003899">
    <property type="term" value="F:DNA-directed RNA polymerase activity"/>
    <property type="evidence" value="ECO:0007669"/>
    <property type="project" value="UniProtKB-UniRule"/>
</dbReference>
<dbReference type="PANTHER" id="PTHR30313:SF2">
    <property type="entry name" value="DNA PRIMASE"/>
    <property type="match status" value="1"/>
</dbReference>
<dbReference type="GO" id="GO:0008270">
    <property type="term" value="F:zinc ion binding"/>
    <property type="evidence" value="ECO:0007669"/>
    <property type="project" value="UniProtKB-UniRule"/>
</dbReference>
<evidence type="ECO:0000256" key="2">
    <source>
        <dbReference type="ARBA" id="ARBA00022515"/>
    </source>
</evidence>
<proteinExistence type="inferred from homology"/>
<dbReference type="EMBL" id="PDHH01000001">
    <property type="protein sequence ID" value="PSM53100.1"/>
    <property type="molecule type" value="Genomic_DNA"/>
</dbReference>
<sequence length="546" mass="62153">MISQDSINKLLEQVDIVDVVSNYIPLKRSGSNFVGVCPFHDDRNPSMSVSSKLGIFHCFSCKAGGNAIKFIMDYENLNYPEAIEKLANISNFTLEYTSSKRDFKEDKKVLEKVGAFYKSLLYKNQNALNYLYSRGFDDELIKCFDIGYAPISQNTINLLENEKIEPNEALDVGIIKQGENGFYASFIERITFAIKNHTGKLVGFGGRTITNHPAKYVNSPESRVFNKSKILYAYDIAKSSIYNKKEIIITEGYMDTIMLHKAGYTNAVAVLGTALTEQHLPLLRRSDAKIVLCFDGDSAGISAAIKSSKLLSINELDASVVIIPEGADPADLVQSGNLKRLENIIENRIEAGEFLIRDIASKYDLSRPIQKQKALEEIQQFTFSLKPIIADSYMTLVAQVLNIDIARFGLSRNQRKENIKIEIEKNQIISSSKDYLELSILKTLLVDNRFYKSGYDMCNEEMFARHFDIFRLIKLKKYDDEQIRELLIDEDIEVINSQSQFFKGIGILKEKYYKILLEDIKHSNDPQKMEKIMKIQNALRKLRGVK</sequence>
<evidence type="ECO:0000256" key="7">
    <source>
        <dbReference type="ARBA" id="ARBA00022771"/>
    </source>
</evidence>
<evidence type="ECO:0000256" key="14">
    <source>
        <dbReference type="PIRSR" id="PIRSR002811-1"/>
    </source>
</evidence>
<dbReference type="GO" id="GO:0000428">
    <property type="term" value="C:DNA-directed RNA polymerase complex"/>
    <property type="evidence" value="ECO:0007669"/>
    <property type="project" value="UniProtKB-KW"/>
</dbReference>
<evidence type="ECO:0000256" key="13">
    <source>
        <dbReference type="PIRNR" id="PIRNR002811"/>
    </source>
</evidence>
<dbReference type="Proteomes" id="UP000240535">
    <property type="component" value="Unassembled WGS sequence"/>
</dbReference>
<evidence type="ECO:0000256" key="10">
    <source>
        <dbReference type="ARBA" id="ARBA00023125"/>
    </source>
</evidence>
<dbReference type="EC" id="2.7.7.101" evidence="12"/>
<keyword evidence="4 12" id="KW-0548">Nucleotidyltransferase</keyword>
<dbReference type="SUPFAM" id="SSF56731">
    <property type="entry name" value="DNA primase core"/>
    <property type="match status" value="1"/>
</dbReference>
<keyword evidence="6 12" id="KW-0479">Metal-binding</keyword>
<dbReference type="Pfam" id="PF16730">
    <property type="entry name" value="DnaGprimase_HBD"/>
    <property type="match status" value="1"/>
</dbReference>
<comment type="function">
    <text evidence="12 13">RNA polymerase that catalyzes the synthesis of short RNA molecules used as primers for DNA polymerase during DNA replication.</text>
</comment>
<evidence type="ECO:0000256" key="9">
    <source>
        <dbReference type="ARBA" id="ARBA00022842"/>
    </source>
</evidence>
<feature type="domain" description="Toprim" evidence="15">
    <location>
        <begin position="245"/>
        <end position="328"/>
    </location>
</feature>
<dbReference type="GO" id="GO:0003677">
    <property type="term" value="F:DNA binding"/>
    <property type="evidence" value="ECO:0007669"/>
    <property type="project" value="UniProtKB-KW"/>
</dbReference>
<evidence type="ECO:0000313" key="17">
    <source>
        <dbReference type="Proteomes" id="UP000240535"/>
    </source>
</evidence>
<dbReference type="InterPro" id="IPR006295">
    <property type="entry name" value="DNA_primase_DnaG"/>
</dbReference>
<dbReference type="InterPro" id="IPR036977">
    <property type="entry name" value="DNA_primase_Znf_CHC2"/>
</dbReference>
<evidence type="ECO:0000256" key="5">
    <source>
        <dbReference type="ARBA" id="ARBA00022705"/>
    </source>
</evidence>
<protein>
    <recommendedName>
        <fullName evidence="12 13">DNA primase</fullName>
        <ecNumber evidence="12">2.7.7.101</ecNumber>
    </recommendedName>
</protein>
<dbReference type="RefSeq" id="WP_106869985.1">
    <property type="nucleotide sequence ID" value="NZ_CP053841.1"/>
</dbReference>
<dbReference type="PIRSF" id="PIRSF002811">
    <property type="entry name" value="DnaG"/>
    <property type="match status" value="1"/>
</dbReference>
<keyword evidence="1 12" id="KW-0240">DNA-directed RNA polymerase</keyword>
<keyword evidence="9" id="KW-0460">Magnesium</keyword>
<dbReference type="Pfam" id="PF01807">
    <property type="entry name" value="Zn_ribbon_DnaG"/>
    <property type="match status" value="1"/>
</dbReference>
<gene>
    <name evidence="12" type="primary">dnaG</name>
    <name evidence="16" type="ORF">CQ405_00680</name>
</gene>
<dbReference type="OrthoDB" id="9803773at2"/>
<dbReference type="InterPro" id="IPR030846">
    <property type="entry name" value="DnaG_bac"/>
</dbReference>
<keyword evidence="2 12" id="KW-0639">Primosome</keyword>
<keyword evidence="10 12" id="KW-0238">DNA-binding</keyword>
<dbReference type="InterPro" id="IPR013264">
    <property type="entry name" value="DNAG_N"/>
</dbReference>
<comment type="caution">
    <text evidence="16">The sequence shown here is derived from an EMBL/GenBank/DDBJ whole genome shotgun (WGS) entry which is preliminary data.</text>
</comment>
<organism evidence="16 17">
    <name type="scientific">Campylobacter blaseri</name>
    <dbReference type="NCBI Taxonomy" id="2042961"/>
    <lineage>
        <taxon>Bacteria</taxon>
        <taxon>Pseudomonadati</taxon>
        <taxon>Campylobacterota</taxon>
        <taxon>Epsilonproteobacteria</taxon>
        <taxon>Campylobacterales</taxon>
        <taxon>Campylobacteraceae</taxon>
        <taxon>Campylobacter</taxon>
    </lineage>
</organism>
<dbReference type="InterPro" id="IPR034151">
    <property type="entry name" value="TOPRIM_DnaG_bac"/>
</dbReference>
<evidence type="ECO:0000256" key="4">
    <source>
        <dbReference type="ARBA" id="ARBA00022695"/>
    </source>
</evidence>
<dbReference type="Gene3D" id="3.40.1360.10">
    <property type="match status" value="1"/>
</dbReference>
<dbReference type="SMART" id="SM00400">
    <property type="entry name" value="ZnF_CHCC"/>
    <property type="match status" value="1"/>
</dbReference>
<reference evidence="17" key="1">
    <citation type="submission" date="2017-10" db="EMBL/GenBank/DDBJ databases">
        <title>Campylobacter species from seals.</title>
        <authorList>
            <person name="Gilbert M.J."/>
            <person name="Zomer A.L."/>
            <person name="Timmerman A.J."/>
            <person name="Duim B."/>
            <person name="Wagenaar J.A."/>
        </authorList>
    </citation>
    <scope>NUCLEOTIDE SEQUENCE [LARGE SCALE GENOMIC DNA]</scope>
    <source>
        <strain evidence="17">17S00004-5</strain>
    </source>
</reference>
<dbReference type="InterPro" id="IPR002694">
    <property type="entry name" value="Znf_CHC2"/>
</dbReference>
<dbReference type="HAMAP" id="MF_00974">
    <property type="entry name" value="DNA_primase_DnaG"/>
    <property type="match status" value="1"/>
</dbReference>
<keyword evidence="7 12" id="KW-0863">Zinc-finger</keyword>
<dbReference type="FunFam" id="3.90.580.10:FF:000001">
    <property type="entry name" value="DNA primase"/>
    <property type="match status" value="1"/>
</dbReference>
<comment type="cofactor">
    <cofactor evidence="12 13 14">
        <name>Zn(2+)</name>
        <dbReference type="ChEBI" id="CHEBI:29105"/>
    </cofactor>
    <text evidence="12 13 14">Binds 1 zinc ion per monomer.</text>
</comment>
<dbReference type="Pfam" id="PF08275">
    <property type="entry name" value="DNAG_N"/>
    <property type="match status" value="1"/>
</dbReference>
<keyword evidence="8 12" id="KW-0862">Zinc</keyword>
<feature type="zinc finger region" description="CHC2-type" evidence="12 14">
    <location>
        <begin position="37"/>
        <end position="61"/>
    </location>
</feature>
<comment type="subunit">
    <text evidence="12">Monomer. Interacts with DnaB.</text>
</comment>
<dbReference type="AlphaFoldDB" id="A0A2P8R3M1"/>
<dbReference type="InterPro" id="IPR016136">
    <property type="entry name" value="DNA_helicase_N/primase_C"/>
</dbReference>
<evidence type="ECO:0000256" key="3">
    <source>
        <dbReference type="ARBA" id="ARBA00022679"/>
    </source>
</evidence>
<keyword evidence="17" id="KW-1185">Reference proteome</keyword>
<keyword evidence="11 12" id="KW-0804">Transcription</keyword>
<dbReference type="GO" id="GO:1990077">
    <property type="term" value="C:primosome complex"/>
    <property type="evidence" value="ECO:0007669"/>
    <property type="project" value="UniProtKB-KW"/>
</dbReference>
<dbReference type="InterPro" id="IPR006171">
    <property type="entry name" value="TOPRIM_dom"/>
</dbReference>
<comment type="catalytic activity">
    <reaction evidence="12">
        <text>ssDNA + n NTP = ssDNA/pppN(pN)n-1 hybrid + (n-1) diphosphate.</text>
        <dbReference type="EC" id="2.7.7.101"/>
    </reaction>
</comment>
<dbReference type="Gene3D" id="3.90.980.10">
    <property type="entry name" value="DNA primase, catalytic core, N-terminal domain"/>
    <property type="match status" value="1"/>
</dbReference>